<keyword evidence="2" id="KW-1185">Reference proteome</keyword>
<evidence type="ECO:0000313" key="2">
    <source>
        <dbReference type="Proteomes" id="UP000024404"/>
    </source>
</evidence>
<accession>A0A8R1TUB2</accession>
<protein>
    <submittedName>
        <fullName evidence="1">Uncharacterized protein</fullName>
    </submittedName>
</protein>
<dbReference type="EMBL" id="CMVM020000130">
    <property type="status" value="NOT_ANNOTATED_CDS"/>
    <property type="molecule type" value="Genomic_DNA"/>
</dbReference>
<dbReference type="AlphaFoldDB" id="A0A8R1TUB2"/>
<reference evidence="1" key="2">
    <citation type="submission" date="2022-06" db="UniProtKB">
        <authorList>
            <consortium name="EnsemblMetazoa"/>
        </authorList>
    </citation>
    <scope>IDENTIFICATION</scope>
</reference>
<dbReference type="Proteomes" id="UP000024404">
    <property type="component" value="Unassembled WGS sequence"/>
</dbReference>
<proteinExistence type="predicted"/>
<sequence length="70" mass="8130">MEIGMYKQVMKEWMRFRNGRKEETEIVENADCAKRIAAMAIMGLKNVDRETLKSISRLGKESHLIKMGIN</sequence>
<name>A0A8R1TUB2_ONCVO</name>
<dbReference type="EnsemblMetazoa" id="OVOC4358.1">
    <property type="protein sequence ID" value="OVOC4358.1"/>
    <property type="gene ID" value="WBGene00241167"/>
</dbReference>
<organism evidence="1 2">
    <name type="scientific">Onchocerca volvulus</name>
    <dbReference type="NCBI Taxonomy" id="6282"/>
    <lineage>
        <taxon>Eukaryota</taxon>
        <taxon>Metazoa</taxon>
        <taxon>Ecdysozoa</taxon>
        <taxon>Nematoda</taxon>
        <taxon>Chromadorea</taxon>
        <taxon>Rhabditida</taxon>
        <taxon>Spirurina</taxon>
        <taxon>Spiruromorpha</taxon>
        <taxon>Filarioidea</taxon>
        <taxon>Onchocercidae</taxon>
        <taxon>Onchocerca</taxon>
    </lineage>
</organism>
<reference evidence="2" key="1">
    <citation type="submission" date="2013-10" db="EMBL/GenBank/DDBJ databases">
        <title>Genome sequencing of Onchocerca volvulus.</title>
        <authorList>
            <person name="Cotton J."/>
            <person name="Tsai J."/>
            <person name="Stanley E."/>
            <person name="Tracey A."/>
            <person name="Holroyd N."/>
            <person name="Lustigman S."/>
            <person name="Berriman M."/>
        </authorList>
    </citation>
    <scope>NUCLEOTIDE SEQUENCE</scope>
</reference>
<evidence type="ECO:0000313" key="1">
    <source>
        <dbReference type="EnsemblMetazoa" id="OVOC4358.1"/>
    </source>
</evidence>